<dbReference type="PANTHER" id="PTHR45586:SF1">
    <property type="entry name" value="LIPOPOLYSACCHARIDE ASSEMBLY PROTEIN B"/>
    <property type="match status" value="1"/>
</dbReference>
<sequence>MDLNLGDESSLRGRFARVRSMIDAGHLHEAEQELAVLQARWPEHAVSWAFRGVLCDRQGRIDEALEAMAYAARLRPDDGEILANLARLYARGSRWEEALQYCRRSLIIDENQPHVWLEAARCCLVLRQWREAEACARNSLHLQGRQAQAFVFLGQALAAQQRCVEAQGVFEAALAEDEQNAEAWDGAAWLELRRGDLKSAIVQYRRALELRLGQPLRVDVRTPPVQGFDDTGLIEALLWQTLARLAQAGVHAFATSGTLLGLTRERRLLPFDKDLDIGLPFAEMDSARACLLVCGWQEEPSGADFCNPMSFRHQDSGVVLDLFGFLADPVAGTVVSGFWLRGQPWSVQRVTEYPAPLRLHQVRRSGGRVWALIDPEIWLAALYGAEWRVPDPDFDSVVAARNLRGFSLLTECYGLMRIGKYLHERRYAKGLATTIHCLRHLPEDALLQRAEAVLMGAVEANSASA</sequence>
<dbReference type="InterPro" id="IPR019734">
    <property type="entry name" value="TPR_rpt"/>
</dbReference>
<keyword evidence="1" id="KW-0677">Repeat</keyword>
<protein>
    <submittedName>
        <fullName evidence="4">Tetratricopeptide repeat protein</fullName>
    </submittedName>
</protein>
<evidence type="ECO:0000256" key="2">
    <source>
        <dbReference type="ARBA" id="ARBA00022803"/>
    </source>
</evidence>
<reference evidence="5" key="1">
    <citation type="journal article" date="2019" name="Int. J. Syst. Evol. Microbiol.">
        <title>The Global Catalogue of Microorganisms (GCM) 10K type strain sequencing project: providing services to taxonomists for standard genome sequencing and annotation.</title>
        <authorList>
            <consortium name="The Broad Institute Genomics Platform"/>
            <consortium name="The Broad Institute Genome Sequencing Center for Infectious Disease"/>
            <person name="Wu L."/>
            <person name="Ma J."/>
        </authorList>
    </citation>
    <scope>NUCLEOTIDE SEQUENCE [LARGE SCALE GENOMIC DNA]</scope>
    <source>
        <strain evidence="5">KACC 12597</strain>
    </source>
</reference>
<name>A0ABW4YAJ8_9GAMM</name>
<dbReference type="PROSITE" id="PS50005">
    <property type="entry name" value="TPR"/>
    <property type="match status" value="2"/>
</dbReference>
<dbReference type="PANTHER" id="PTHR45586">
    <property type="entry name" value="TPR REPEAT-CONTAINING PROTEIN PA4667"/>
    <property type="match status" value="1"/>
</dbReference>
<dbReference type="Pfam" id="PF13432">
    <property type="entry name" value="TPR_16"/>
    <property type="match status" value="2"/>
</dbReference>
<dbReference type="RefSeq" id="WP_386027875.1">
    <property type="nucleotide sequence ID" value="NZ_JBHUHX010000043.1"/>
</dbReference>
<dbReference type="SMART" id="SM00028">
    <property type="entry name" value="TPR"/>
    <property type="match status" value="5"/>
</dbReference>
<feature type="repeat" description="TPR" evidence="3">
    <location>
        <begin position="79"/>
        <end position="112"/>
    </location>
</feature>
<evidence type="ECO:0000256" key="1">
    <source>
        <dbReference type="ARBA" id="ARBA00022737"/>
    </source>
</evidence>
<organism evidence="4 5">
    <name type="scientific">Thiorhodococcus fuscus</name>
    <dbReference type="NCBI Taxonomy" id="527200"/>
    <lineage>
        <taxon>Bacteria</taxon>
        <taxon>Pseudomonadati</taxon>
        <taxon>Pseudomonadota</taxon>
        <taxon>Gammaproteobacteria</taxon>
        <taxon>Chromatiales</taxon>
        <taxon>Chromatiaceae</taxon>
        <taxon>Thiorhodococcus</taxon>
    </lineage>
</organism>
<evidence type="ECO:0000256" key="3">
    <source>
        <dbReference type="PROSITE-ProRule" id="PRU00339"/>
    </source>
</evidence>
<accession>A0ABW4YAJ8</accession>
<dbReference type="InterPro" id="IPR051012">
    <property type="entry name" value="CellSynth/LPSAsmb/PSIAsmb"/>
</dbReference>
<dbReference type="InterPro" id="IPR011990">
    <property type="entry name" value="TPR-like_helical_dom_sf"/>
</dbReference>
<proteinExistence type="predicted"/>
<feature type="repeat" description="TPR" evidence="3">
    <location>
        <begin position="45"/>
        <end position="78"/>
    </location>
</feature>
<dbReference type="EMBL" id="JBHUHX010000043">
    <property type="protein sequence ID" value="MFD2113172.1"/>
    <property type="molecule type" value="Genomic_DNA"/>
</dbReference>
<comment type="caution">
    <text evidence="4">The sequence shown here is derived from an EMBL/GenBank/DDBJ whole genome shotgun (WGS) entry which is preliminary data.</text>
</comment>
<evidence type="ECO:0000313" key="4">
    <source>
        <dbReference type="EMBL" id="MFD2113172.1"/>
    </source>
</evidence>
<evidence type="ECO:0000313" key="5">
    <source>
        <dbReference type="Proteomes" id="UP001597337"/>
    </source>
</evidence>
<keyword evidence="5" id="KW-1185">Reference proteome</keyword>
<gene>
    <name evidence="4" type="ORF">ACFSJC_15080</name>
</gene>
<keyword evidence="2 3" id="KW-0802">TPR repeat</keyword>
<dbReference type="Proteomes" id="UP001597337">
    <property type="component" value="Unassembled WGS sequence"/>
</dbReference>
<dbReference type="Gene3D" id="1.25.40.10">
    <property type="entry name" value="Tetratricopeptide repeat domain"/>
    <property type="match status" value="1"/>
</dbReference>
<dbReference type="SUPFAM" id="SSF48452">
    <property type="entry name" value="TPR-like"/>
    <property type="match status" value="1"/>
</dbReference>